<dbReference type="AlphaFoldDB" id="A0A3A5MMT0"/>
<accession>A0A3A5MMT0</accession>
<dbReference type="EMBL" id="QZVS01000076">
    <property type="protein sequence ID" value="RJT89139.1"/>
    <property type="molecule type" value="Genomic_DNA"/>
</dbReference>
<keyword evidence="2" id="KW-1185">Reference proteome</keyword>
<organism evidence="1 2">
    <name type="scientific">Cryobacterium melibiosiphilum</name>
    <dbReference type="NCBI Taxonomy" id="995039"/>
    <lineage>
        <taxon>Bacteria</taxon>
        <taxon>Bacillati</taxon>
        <taxon>Actinomycetota</taxon>
        <taxon>Actinomycetes</taxon>
        <taxon>Micrococcales</taxon>
        <taxon>Microbacteriaceae</taxon>
        <taxon>Cryobacterium</taxon>
    </lineage>
</organism>
<dbReference type="OrthoDB" id="9804891at2"/>
<reference evidence="1 2" key="1">
    <citation type="submission" date="2018-09" db="EMBL/GenBank/DDBJ databases">
        <title>Novel species of Cryobacterium.</title>
        <authorList>
            <person name="Liu Q."/>
            <person name="Xin Y.-H."/>
        </authorList>
    </citation>
    <scope>NUCLEOTIDE SEQUENCE [LARGE SCALE GENOMIC DNA]</scope>
    <source>
        <strain evidence="1 2">Hh39</strain>
    </source>
</reference>
<dbReference type="GO" id="GO:0004497">
    <property type="term" value="F:monooxygenase activity"/>
    <property type="evidence" value="ECO:0007669"/>
    <property type="project" value="UniProtKB-KW"/>
</dbReference>
<evidence type="ECO:0000313" key="1">
    <source>
        <dbReference type="EMBL" id="RJT89139.1"/>
    </source>
</evidence>
<comment type="caution">
    <text evidence="1">The sequence shown here is derived from an EMBL/GenBank/DDBJ whole genome shotgun (WGS) entry which is preliminary data.</text>
</comment>
<proteinExistence type="predicted"/>
<keyword evidence="1" id="KW-0560">Oxidoreductase</keyword>
<dbReference type="InterPro" id="IPR011008">
    <property type="entry name" value="Dimeric_a/b-barrel"/>
</dbReference>
<protein>
    <submittedName>
        <fullName evidence="1">Antibiotic biosynthesis monooxygenase</fullName>
    </submittedName>
</protein>
<keyword evidence="1" id="KW-0503">Monooxygenase</keyword>
<sequence>MTLKFAILALVEAKPGQEQAVWDFLQGGRDIVLGEPATVTWYAFRVDESTFGIFDTFETEEGRQAHLAGAIPAALGDYGPTLLAKDPDIRLLDIIAAK</sequence>
<dbReference type="Proteomes" id="UP000272015">
    <property type="component" value="Unassembled WGS sequence"/>
</dbReference>
<name>A0A3A5MMT0_9MICO</name>
<dbReference type="RefSeq" id="WP_119973854.1">
    <property type="nucleotide sequence ID" value="NZ_JBHSQA010000018.1"/>
</dbReference>
<gene>
    <name evidence="1" type="ORF">D6T64_07695</name>
</gene>
<evidence type="ECO:0000313" key="2">
    <source>
        <dbReference type="Proteomes" id="UP000272015"/>
    </source>
</evidence>
<dbReference type="Gene3D" id="3.30.70.100">
    <property type="match status" value="1"/>
</dbReference>
<dbReference type="SUPFAM" id="SSF54909">
    <property type="entry name" value="Dimeric alpha+beta barrel"/>
    <property type="match status" value="1"/>
</dbReference>